<dbReference type="AlphaFoldDB" id="A0A813EC79"/>
<dbReference type="Proteomes" id="UP000654075">
    <property type="component" value="Unassembled WGS sequence"/>
</dbReference>
<evidence type="ECO:0000313" key="3">
    <source>
        <dbReference type="Proteomes" id="UP000654075"/>
    </source>
</evidence>
<name>A0A813EC79_POLGL</name>
<organism evidence="2 3">
    <name type="scientific">Polarella glacialis</name>
    <name type="common">Dinoflagellate</name>
    <dbReference type="NCBI Taxonomy" id="89957"/>
    <lineage>
        <taxon>Eukaryota</taxon>
        <taxon>Sar</taxon>
        <taxon>Alveolata</taxon>
        <taxon>Dinophyceae</taxon>
        <taxon>Suessiales</taxon>
        <taxon>Suessiaceae</taxon>
        <taxon>Polarella</taxon>
    </lineage>
</organism>
<dbReference type="SUPFAM" id="SSF47473">
    <property type="entry name" value="EF-hand"/>
    <property type="match status" value="1"/>
</dbReference>
<keyword evidence="3" id="KW-1185">Reference proteome</keyword>
<evidence type="ECO:0000313" key="2">
    <source>
        <dbReference type="EMBL" id="CAE8598062.1"/>
    </source>
</evidence>
<feature type="domain" description="EF-hand" evidence="1">
    <location>
        <begin position="47"/>
        <end position="82"/>
    </location>
</feature>
<gene>
    <name evidence="2" type="ORF">PGLA1383_LOCUS16476</name>
</gene>
<dbReference type="GO" id="GO:0005509">
    <property type="term" value="F:calcium ion binding"/>
    <property type="evidence" value="ECO:0007669"/>
    <property type="project" value="InterPro"/>
</dbReference>
<dbReference type="EMBL" id="CAJNNV010009991">
    <property type="protein sequence ID" value="CAE8598062.1"/>
    <property type="molecule type" value="Genomic_DNA"/>
</dbReference>
<dbReference type="InterPro" id="IPR011992">
    <property type="entry name" value="EF-hand-dom_pair"/>
</dbReference>
<protein>
    <recommendedName>
        <fullName evidence="1">EF-hand domain-containing protein</fullName>
    </recommendedName>
</protein>
<sequence>MLRFRRIFHRTVLQRFFFSKGIIPIQSLVYAEVQSMLVSIVGKCGGAAQETLNEILVSMDVDRKGELLFGEFLLAMRKVMDENWHNVNPQAQKVADKTAEQAAAMFAGTSGKPERRTITPGWLRADLPQYRGRLEKQLQSGDTA</sequence>
<comment type="caution">
    <text evidence="2">The sequence shown here is derived from an EMBL/GenBank/DDBJ whole genome shotgun (WGS) entry which is preliminary data.</text>
</comment>
<accession>A0A813EC79</accession>
<proteinExistence type="predicted"/>
<evidence type="ECO:0000259" key="1">
    <source>
        <dbReference type="PROSITE" id="PS50222"/>
    </source>
</evidence>
<dbReference type="InterPro" id="IPR002048">
    <property type="entry name" value="EF_hand_dom"/>
</dbReference>
<dbReference type="PROSITE" id="PS50222">
    <property type="entry name" value="EF_HAND_2"/>
    <property type="match status" value="1"/>
</dbReference>
<reference evidence="2" key="1">
    <citation type="submission" date="2021-02" db="EMBL/GenBank/DDBJ databases">
        <authorList>
            <person name="Dougan E. K."/>
            <person name="Rhodes N."/>
            <person name="Thang M."/>
            <person name="Chan C."/>
        </authorList>
    </citation>
    <scope>NUCLEOTIDE SEQUENCE</scope>
</reference>